<dbReference type="InterPro" id="IPR000551">
    <property type="entry name" value="MerR-type_HTH_dom"/>
</dbReference>
<evidence type="ECO:0000256" key="1">
    <source>
        <dbReference type="ARBA" id="ARBA00023125"/>
    </source>
</evidence>
<dbReference type="InterPro" id="IPR009061">
    <property type="entry name" value="DNA-bd_dom_put_sf"/>
</dbReference>
<dbReference type="SMART" id="SM00422">
    <property type="entry name" value="HTH_MERR"/>
    <property type="match status" value="1"/>
</dbReference>
<dbReference type="KEGG" id="pstu:UIB01_17360"/>
<feature type="domain" description="HTH merR-type" evidence="2">
    <location>
        <begin position="1"/>
        <end position="69"/>
    </location>
</feature>
<evidence type="ECO:0000313" key="5">
    <source>
        <dbReference type="Proteomes" id="UP000025238"/>
    </source>
</evidence>
<organism evidence="3 5">
    <name type="scientific">Stutzerimonas stutzeri</name>
    <name type="common">Pseudomonas stutzeri</name>
    <dbReference type="NCBI Taxonomy" id="316"/>
    <lineage>
        <taxon>Bacteria</taxon>
        <taxon>Pseudomonadati</taxon>
        <taxon>Pseudomonadota</taxon>
        <taxon>Gammaproteobacteria</taxon>
        <taxon>Pseudomonadales</taxon>
        <taxon>Pseudomonadaceae</taxon>
        <taxon>Stutzerimonas</taxon>
    </lineage>
</organism>
<proteinExistence type="predicted"/>
<keyword evidence="1" id="KW-0238">DNA-binding</keyword>
<accession>A0A023WW25</accession>
<dbReference type="Gene3D" id="1.10.1660.10">
    <property type="match status" value="1"/>
</dbReference>
<dbReference type="Proteomes" id="UP000025238">
    <property type="component" value="Chromosome"/>
</dbReference>
<dbReference type="PANTHER" id="PTHR30204:SF92">
    <property type="entry name" value="HTH-TYPE TRANSCRIPTIONAL REGULATOR ZNTR"/>
    <property type="match status" value="1"/>
</dbReference>
<dbReference type="EMBL" id="CP007509">
    <property type="protein sequence ID" value="AHY44146.1"/>
    <property type="molecule type" value="Genomic_DNA"/>
</dbReference>
<dbReference type="PANTHER" id="PTHR30204">
    <property type="entry name" value="REDOX-CYCLING DRUG-SENSING TRANSCRIPTIONAL ACTIVATOR SOXR"/>
    <property type="match status" value="1"/>
</dbReference>
<evidence type="ECO:0000313" key="6">
    <source>
        <dbReference type="Proteomes" id="UP000236003"/>
    </source>
</evidence>
<dbReference type="GO" id="GO:0003700">
    <property type="term" value="F:DNA-binding transcription factor activity"/>
    <property type="evidence" value="ECO:0007669"/>
    <property type="project" value="InterPro"/>
</dbReference>
<dbReference type="PATRIC" id="fig|316.97.peg.3468"/>
<evidence type="ECO:0000313" key="4">
    <source>
        <dbReference type="EMBL" id="PNF57966.1"/>
    </source>
</evidence>
<dbReference type="Pfam" id="PF13411">
    <property type="entry name" value="MerR_1"/>
    <property type="match status" value="1"/>
</dbReference>
<evidence type="ECO:0000313" key="3">
    <source>
        <dbReference type="EMBL" id="AHY44146.1"/>
    </source>
</evidence>
<dbReference type="GO" id="GO:0003677">
    <property type="term" value="F:DNA binding"/>
    <property type="evidence" value="ECO:0007669"/>
    <property type="project" value="UniProtKB-KW"/>
</dbReference>
<protein>
    <submittedName>
        <fullName evidence="4">Cd(II)/Pb(II)-responsive transcriptional regulator</fullName>
    </submittedName>
    <submittedName>
        <fullName evidence="3">MerR family transcriptional regulator</fullName>
    </submittedName>
</protein>
<dbReference type="RefSeq" id="WP_017246254.1">
    <property type="nucleotide sequence ID" value="NZ_CP076348.1"/>
</dbReference>
<dbReference type="PRINTS" id="PR00040">
    <property type="entry name" value="HTHMERR"/>
</dbReference>
<dbReference type="GO" id="GO:0045893">
    <property type="term" value="P:positive regulation of DNA-templated transcription"/>
    <property type="evidence" value="ECO:0007669"/>
    <property type="project" value="InterPro"/>
</dbReference>
<reference evidence="4 6" key="2">
    <citation type="submission" date="2018-01" db="EMBL/GenBank/DDBJ databases">
        <title>Denitrification phenotypes of diverse strains of Pseudomonas stutzeri.</title>
        <authorList>
            <person name="Milligan D.A."/>
            <person name="Bergaust L."/>
            <person name="Bakken L.R."/>
            <person name="Frostegard A."/>
        </authorList>
    </citation>
    <scope>NUCLEOTIDE SEQUENCE [LARGE SCALE GENOMIC DNA]</scope>
    <source>
        <strain evidence="4 6">CCUG 44592</strain>
    </source>
</reference>
<dbReference type="CDD" id="cd04784">
    <property type="entry name" value="HTH_CadR-PbrR"/>
    <property type="match status" value="1"/>
</dbReference>
<reference evidence="3 5" key="1">
    <citation type="submission" date="2014-03" db="EMBL/GenBank/DDBJ databases">
        <title>Complete genome sequence of Pseudomonas stutzeri 19SMN4.</title>
        <authorList>
            <person name="Brunet-Galmes I."/>
            <person name="Nogales B."/>
            <person name="Busquets A."/>
            <person name="Pena A."/>
            <person name="Gomila M."/>
            <person name="Garcia-Valdes E."/>
            <person name="Lalucat J."/>
            <person name="Bennasar A."/>
            <person name="Bosch R."/>
        </authorList>
    </citation>
    <scope>NUCLEOTIDE SEQUENCE [LARGE SCALE GENOMIC DNA]</scope>
    <source>
        <strain evidence="3 5">19SMN4</strain>
    </source>
</reference>
<sequence>MRIGQLAQRTGVDTQTIRFYERQGLLPPPEREDNGYRTYKADHADKLLFIRRCRSFGMSLEEIGVLQSYQEQPQQPCVAVNELLDRHIAQVRAQIASLHALENQLVTLRGCCDNERQSLDCGILSGLLGGDKPLS</sequence>
<dbReference type="Proteomes" id="UP000236003">
    <property type="component" value="Unassembled WGS sequence"/>
</dbReference>
<name>A0A023WW25_STUST</name>
<dbReference type="GO" id="GO:0046872">
    <property type="term" value="F:metal ion binding"/>
    <property type="evidence" value="ECO:0007669"/>
    <property type="project" value="InterPro"/>
</dbReference>
<dbReference type="InterPro" id="IPR047057">
    <property type="entry name" value="MerR_fam"/>
</dbReference>
<gene>
    <name evidence="4" type="primary">cadR</name>
    <name evidence="4" type="ORF">CXK99_19320</name>
    <name evidence="3" type="ORF">UIB01_17360</name>
</gene>
<evidence type="ECO:0000259" key="2">
    <source>
        <dbReference type="PROSITE" id="PS50937"/>
    </source>
</evidence>
<dbReference type="EMBL" id="POUM01000019">
    <property type="protein sequence ID" value="PNF57966.1"/>
    <property type="molecule type" value="Genomic_DNA"/>
</dbReference>
<dbReference type="SUPFAM" id="SSF46955">
    <property type="entry name" value="Putative DNA-binding domain"/>
    <property type="match status" value="1"/>
</dbReference>
<dbReference type="PROSITE" id="PS50937">
    <property type="entry name" value="HTH_MERR_2"/>
    <property type="match status" value="1"/>
</dbReference>
<dbReference type="NCBIfam" id="TIGR02047">
    <property type="entry name" value="CadR-PbrR"/>
    <property type="match status" value="1"/>
</dbReference>
<dbReference type="AlphaFoldDB" id="A0A023WW25"/>
<dbReference type="InterPro" id="IPR011791">
    <property type="entry name" value="CadR-PbrR"/>
</dbReference>